<dbReference type="OrthoDB" id="10408715at2759"/>
<evidence type="ECO:0000313" key="1">
    <source>
        <dbReference type="EMBL" id="KAG5445012.1"/>
    </source>
</evidence>
<accession>A0A3R7EUA6</accession>
<dbReference type="InParanoid" id="A0A3R7EUA6"/>
<gene>
    <name evidence="1" type="ORF">CSKR_105024</name>
</gene>
<keyword evidence="2" id="KW-1185">Reference proteome</keyword>
<name>A0A3R7EUA6_CLOSI</name>
<sequence>MNPVSFHIYTHGCNRIIITIIIIIDSMTVFNTDASLPYNQDLFESLIVKERIKKLTRTPLTSVGSHTCSVFNRAQWGSRGPHPGMRVAPTALKRFVISFIPLCQVKGWPPLYLRHYS</sequence>
<dbReference type="EMBL" id="NIRI02000056">
    <property type="protein sequence ID" value="KAG5445012.1"/>
    <property type="molecule type" value="Genomic_DNA"/>
</dbReference>
<reference evidence="1 2" key="2">
    <citation type="journal article" date="2021" name="Genomics">
        <title>High-quality reference genome for Clonorchis sinensis.</title>
        <authorList>
            <person name="Young N.D."/>
            <person name="Stroehlein A.J."/>
            <person name="Kinkar L."/>
            <person name="Wang T."/>
            <person name="Sohn W.M."/>
            <person name="Chang B.C.H."/>
            <person name="Kaur P."/>
            <person name="Weisz D."/>
            <person name="Dudchenko O."/>
            <person name="Aiden E.L."/>
            <person name="Korhonen P.K."/>
            <person name="Gasser R.B."/>
        </authorList>
    </citation>
    <scope>NUCLEOTIDE SEQUENCE [LARGE SCALE GENOMIC DNA]</scope>
    <source>
        <strain evidence="1">Cs-k2</strain>
    </source>
</reference>
<evidence type="ECO:0000313" key="2">
    <source>
        <dbReference type="Proteomes" id="UP000286415"/>
    </source>
</evidence>
<dbReference type="Proteomes" id="UP000286415">
    <property type="component" value="Unassembled WGS sequence"/>
</dbReference>
<comment type="caution">
    <text evidence="1">The sequence shown here is derived from an EMBL/GenBank/DDBJ whole genome shotgun (WGS) entry which is preliminary data.</text>
</comment>
<proteinExistence type="predicted"/>
<reference evidence="1 2" key="1">
    <citation type="journal article" date="2018" name="Biotechnol. Adv.">
        <title>Improved genomic resources and new bioinformatic workflow for the carcinogenic parasite Clonorchis sinensis: Biotechnological implications.</title>
        <authorList>
            <person name="Wang D."/>
            <person name="Korhonen P.K."/>
            <person name="Gasser R.B."/>
            <person name="Young N.D."/>
        </authorList>
    </citation>
    <scope>NUCLEOTIDE SEQUENCE [LARGE SCALE GENOMIC DNA]</scope>
    <source>
        <strain evidence="1">Cs-k2</strain>
    </source>
</reference>
<organism evidence="1 2">
    <name type="scientific">Clonorchis sinensis</name>
    <name type="common">Chinese liver fluke</name>
    <dbReference type="NCBI Taxonomy" id="79923"/>
    <lineage>
        <taxon>Eukaryota</taxon>
        <taxon>Metazoa</taxon>
        <taxon>Spiralia</taxon>
        <taxon>Lophotrochozoa</taxon>
        <taxon>Platyhelminthes</taxon>
        <taxon>Trematoda</taxon>
        <taxon>Digenea</taxon>
        <taxon>Opisthorchiida</taxon>
        <taxon>Opisthorchiata</taxon>
        <taxon>Opisthorchiidae</taxon>
        <taxon>Clonorchis</taxon>
    </lineage>
</organism>
<protein>
    <submittedName>
        <fullName evidence="1">Uncharacterized protein</fullName>
    </submittedName>
</protein>
<dbReference type="AlphaFoldDB" id="A0A3R7EUA6"/>